<evidence type="ECO:0000256" key="6">
    <source>
        <dbReference type="SAM" id="MobiDB-lite"/>
    </source>
</evidence>
<keyword evidence="3 5" id="KW-0067">ATP-binding</keyword>
<evidence type="ECO:0000256" key="4">
    <source>
        <dbReference type="ARBA" id="ARBA00048819"/>
    </source>
</evidence>
<dbReference type="SUPFAM" id="SSF55931">
    <property type="entry name" value="Glutamine synthetase/guanido kinase"/>
    <property type="match status" value="1"/>
</dbReference>
<dbReference type="NCBIfam" id="NF010041">
    <property type="entry name" value="PRK13517.1-1"/>
    <property type="match status" value="1"/>
</dbReference>
<dbReference type="InterPro" id="IPR011793">
    <property type="entry name" value="YbdK"/>
</dbReference>
<dbReference type="InterPro" id="IPR050141">
    <property type="entry name" value="GCL_type2/YbdK_subfam"/>
</dbReference>
<reference evidence="7 8" key="1">
    <citation type="submission" date="2018-12" db="EMBL/GenBank/DDBJ databases">
        <title>Draft genome sequence of Embleya hyalina NBRC 13850T.</title>
        <authorList>
            <person name="Komaki H."/>
            <person name="Hosoyama A."/>
            <person name="Kimura A."/>
            <person name="Ichikawa N."/>
            <person name="Tamura T."/>
        </authorList>
    </citation>
    <scope>NUCLEOTIDE SEQUENCE [LARGE SCALE GENOMIC DNA]</scope>
    <source>
        <strain evidence="7 8">NBRC 13850</strain>
    </source>
</reference>
<sequence>MSIQTVGVEEEFHIVDRRTRRLSPAATELLAELPAAVFTREAKETCIETNSRPHANLSDLHADLVASRTLLADAAERAGVAVIASGTAPIAHLDDAPQSAGERYVAIARDYARVAREQVICGLHVHVQVDDRDIAARAMAWISPHLPTLLALSASSPYWLGQDTGYASWRNMVWQRWPSAGPATGFRSAREYDALVEGLVRSGVITDTGMYYQDLRLSAHAPTIEMRICDACPDVNTSVLIAAVFRALVHRGVAAAANDRTMPSCPEVWLRAATWRAARSGLDGLLVDPTTMTAESARTTVWRLVEDLAPELSAAGDLAFVRQATADLLAQGGGAHDIRRSAADPRHAVDLLISRTRTFRPVGSDAPTTGGRDPAAVTPRHLLQPPLVG</sequence>
<organism evidence="7 8">
    <name type="scientific">Embleya hyalina</name>
    <dbReference type="NCBI Taxonomy" id="516124"/>
    <lineage>
        <taxon>Bacteria</taxon>
        <taxon>Bacillati</taxon>
        <taxon>Actinomycetota</taxon>
        <taxon>Actinomycetes</taxon>
        <taxon>Kitasatosporales</taxon>
        <taxon>Streptomycetaceae</taxon>
        <taxon>Embleya</taxon>
    </lineage>
</organism>
<dbReference type="EMBL" id="BIFH01000022">
    <property type="protein sequence ID" value="GCD96946.1"/>
    <property type="molecule type" value="Genomic_DNA"/>
</dbReference>
<evidence type="ECO:0000313" key="8">
    <source>
        <dbReference type="Proteomes" id="UP000286931"/>
    </source>
</evidence>
<dbReference type="Proteomes" id="UP000286931">
    <property type="component" value="Unassembled WGS sequence"/>
</dbReference>
<dbReference type="EC" id="6.3.2.2" evidence="5"/>
<dbReference type="RefSeq" id="WP_126638970.1">
    <property type="nucleotide sequence ID" value="NZ_BIFH01000022.1"/>
</dbReference>
<evidence type="ECO:0000256" key="5">
    <source>
        <dbReference type="HAMAP-Rule" id="MF_01609"/>
    </source>
</evidence>
<dbReference type="GO" id="GO:0005524">
    <property type="term" value="F:ATP binding"/>
    <property type="evidence" value="ECO:0007669"/>
    <property type="project" value="UniProtKB-KW"/>
</dbReference>
<gene>
    <name evidence="7" type="ORF">EHYA_04633</name>
</gene>
<dbReference type="HAMAP" id="MF_01609">
    <property type="entry name" value="Glu_cys_ligase_2"/>
    <property type="match status" value="1"/>
</dbReference>
<dbReference type="Gene3D" id="3.30.590.20">
    <property type="match status" value="1"/>
</dbReference>
<dbReference type="PANTHER" id="PTHR36510:SF1">
    <property type="entry name" value="GLUTAMATE--CYSTEINE LIGASE 2-RELATED"/>
    <property type="match status" value="1"/>
</dbReference>
<comment type="function">
    <text evidence="5">ATP-dependent carboxylate-amine ligase which exhibits weak glutamate--cysteine ligase activity.</text>
</comment>
<dbReference type="GO" id="GO:0004357">
    <property type="term" value="F:glutamate-cysteine ligase activity"/>
    <property type="evidence" value="ECO:0007669"/>
    <property type="project" value="UniProtKB-EC"/>
</dbReference>
<dbReference type="InterPro" id="IPR006336">
    <property type="entry name" value="GCS2"/>
</dbReference>
<comment type="catalytic activity">
    <reaction evidence="4 5">
        <text>L-cysteine + L-glutamate + ATP = gamma-L-glutamyl-L-cysteine + ADP + phosphate + H(+)</text>
        <dbReference type="Rhea" id="RHEA:13285"/>
        <dbReference type="ChEBI" id="CHEBI:15378"/>
        <dbReference type="ChEBI" id="CHEBI:29985"/>
        <dbReference type="ChEBI" id="CHEBI:30616"/>
        <dbReference type="ChEBI" id="CHEBI:35235"/>
        <dbReference type="ChEBI" id="CHEBI:43474"/>
        <dbReference type="ChEBI" id="CHEBI:58173"/>
        <dbReference type="ChEBI" id="CHEBI:456216"/>
        <dbReference type="EC" id="6.3.2.2"/>
    </reaction>
</comment>
<evidence type="ECO:0000256" key="2">
    <source>
        <dbReference type="ARBA" id="ARBA00022741"/>
    </source>
</evidence>
<evidence type="ECO:0000313" key="7">
    <source>
        <dbReference type="EMBL" id="GCD96946.1"/>
    </source>
</evidence>
<protein>
    <recommendedName>
        <fullName evidence="5">Putative glutamate--cysteine ligase 2</fullName>
        <ecNumber evidence="5">6.3.2.2</ecNumber>
    </recommendedName>
    <alternativeName>
        <fullName evidence="5">Gamma-glutamylcysteine synthetase 2</fullName>
        <shortName evidence="5">GCS 2</shortName>
        <shortName evidence="5">Gamma-GCS 2</shortName>
    </alternativeName>
</protein>
<dbReference type="InterPro" id="IPR014746">
    <property type="entry name" value="Gln_synth/guanido_kin_cat_dom"/>
</dbReference>
<dbReference type="GO" id="GO:0042398">
    <property type="term" value="P:modified amino acid biosynthetic process"/>
    <property type="evidence" value="ECO:0007669"/>
    <property type="project" value="InterPro"/>
</dbReference>
<comment type="similarity">
    <text evidence="5">Belongs to the glutamate--cysteine ligase type 2 family. YbdK subfamily.</text>
</comment>
<name>A0A401YQR4_9ACTN</name>
<dbReference type="AlphaFoldDB" id="A0A401YQR4"/>
<comment type="caution">
    <text evidence="7">The sequence shown here is derived from an EMBL/GenBank/DDBJ whole genome shotgun (WGS) entry which is preliminary data.</text>
</comment>
<keyword evidence="1 5" id="KW-0436">Ligase</keyword>
<keyword evidence="8" id="KW-1185">Reference proteome</keyword>
<dbReference type="OrthoDB" id="9803842at2"/>
<dbReference type="PANTHER" id="PTHR36510">
    <property type="entry name" value="GLUTAMATE--CYSTEINE LIGASE 2-RELATED"/>
    <property type="match status" value="1"/>
</dbReference>
<keyword evidence="2 5" id="KW-0547">Nucleotide-binding</keyword>
<proteinExistence type="inferred from homology"/>
<evidence type="ECO:0000256" key="3">
    <source>
        <dbReference type="ARBA" id="ARBA00022840"/>
    </source>
</evidence>
<accession>A0A401YQR4</accession>
<feature type="region of interest" description="Disordered" evidence="6">
    <location>
        <begin position="360"/>
        <end position="389"/>
    </location>
</feature>
<evidence type="ECO:0000256" key="1">
    <source>
        <dbReference type="ARBA" id="ARBA00022598"/>
    </source>
</evidence>
<dbReference type="Pfam" id="PF04107">
    <property type="entry name" value="GCS2"/>
    <property type="match status" value="1"/>
</dbReference>
<dbReference type="NCBIfam" id="TIGR02050">
    <property type="entry name" value="gshA_cyan_rel"/>
    <property type="match status" value="1"/>
</dbReference>